<evidence type="ECO:0000256" key="5">
    <source>
        <dbReference type="PIRSR" id="PIRSR000137-2"/>
    </source>
</evidence>
<dbReference type="PROSITE" id="PS51257">
    <property type="entry name" value="PROKAR_LIPOPROTEIN"/>
    <property type="match status" value="1"/>
</dbReference>
<dbReference type="HOGENOM" id="CLU_002865_7_2_4"/>
<dbReference type="GeneID" id="76462818"/>
<dbReference type="EMBL" id="CP000542">
    <property type="protein sequence ID" value="ABM60218.1"/>
    <property type="molecule type" value="Genomic_DNA"/>
</dbReference>
<evidence type="ECO:0000256" key="6">
    <source>
        <dbReference type="RuleBase" id="RU003968"/>
    </source>
</evidence>
<feature type="domain" description="Glucose-methanol-choline oxidoreductase N-terminal" evidence="8">
    <location>
        <begin position="259"/>
        <end position="273"/>
    </location>
</feature>
<dbReference type="AlphaFoldDB" id="A1WRG1"/>
<feature type="domain" description="Glucose-methanol-choline oxidoreductase N-terminal" evidence="7">
    <location>
        <begin position="83"/>
        <end position="106"/>
    </location>
</feature>
<accession>A1WRG1</accession>
<dbReference type="InterPro" id="IPR012132">
    <property type="entry name" value="GMC_OxRdtase"/>
</dbReference>
<gene>
    <name evidence="9" type="ordered locus">Veis_4519</name>
</gene>
<evidence type="ECO:0000313" key="9">
    <source>
        <dbReference type="EMBL" id="ABM60218.1"/>
    </source>
</evidence>
<dbReference type="KEGG" id="vei:Veis_4519"/>
<dbReference type="OrthoDB" id="9785276at2"/>
<evidence type="ECO:0000256" key="3">
    <source>
        <dbReference type="ARBA" id="ARBA00022630"/>
    </source>
</evidence>
<dbReference type="Proteomes" id="UP000000374">
    <property type="component" value="Chromosome"/>
</dbReference>
<dbReference type="InterPro" id="IPR007867">
    <property type="entry name" value="GMC_OxRtase_C"/>
</dbReference>
<evidence type="ECO:0000256" key="2">
    <source>
        <dbReference type="ARBA" id="ARBA00010790"/>
    </source>
</evidence>
<dbReference type="PROSITE" id="PS00623">
    <property type="entry name" value="GMC_OXRED_1"/>
    <property type="match status" value="1"/>
</dbReference>
<protein>
    <submittedName>
        <fullName evidence="9">Glucose-methanol-choline oxidoreductase</fullName>
    </submittedName>
</protein>
<keyword evidence="3 6" id="KW-0285">Flavoprotein</keyword>
<dbReference type="RefSeq" id="WP_011812202.1">
    <property type="nucleotide sequence ID" value="NC_008786.1"/>
</dbReference>
<dbReference type="SUPFAM" id="SSF51905">
    <property type="entry name" value="FAD/NAD(P)-binding domain"/>
    <property type="match status" value="1"/>
</dbReference>
<dbReference type="PANTHER" id="PTHR11552">
    <property type="entry name" value="GLUCOSE-METHANOL-CHOLINE GMC OXIDOREDUCTASE"/>
    <property type="match status" value="1"/>
</dbReference>
<evidence type="ECO:0000259" key="7">
    <source>
        <dbReference type="PROSITE" id="PS00623"/>
    </source>
</evidence>
<comment type="similarity">
    <text evidence="2 6">Belongs to the GMC oxidoreductase family.</text>
</comment>
<dbReference type="eggNOG" id="COG2303">
    <property type="taxonomic scope" value="Bacteria"/>
</dbReference>
<dbReference type="InterPro" id="IPR000172">
    <property type="entry name" value="GMC_OxRdtase_N"/>
</dbReference>
<reference evidence="10" key="1">
    <citation type="submission" date="2006-12" db="EMBL/GenBank/DDBJ databases">
        <title>Complete sequence of chromosome 1 of Verminephrobacter eiseniae EF01-2.</title>
        <authorList>
            <person name="Copeland A."/>
            <person name="Lucas S."/>
            <person name="Lapidus A."/>
            <person name="Barry K."/>
            <person name="Detter J.C."/>
            <person name="Glavina del Rio T."/>
            <person name="Dalin E."/>
            <person name="Tice H."/>
            <person name="Pitluck S."/>
            <person name="Chertkov O."/>
            <person name="Brettin T."/>
            <person name="Bruce D."/>
            <person name="Han C."/>
            <person name="Tapia R."/>
            <person name="Gilna P."/>
            <person name="Schmutz J."/>
            <person name="Larimer F."/>
            <person name="Land M."/>
            <person name="Hauser L."/>
            <person name="Kyrpides N."/>
            <person name="Kim E."/>
            <person name="Stahl D."/>
            <person name="Richardson P."/>
        </authorList>
    </citation>
    <scope>NUCLEOTIDE SEQUENCE [LARGE SCALE GENOMIC DNA]</scope>
    <source>
        <strain evidence="10">EF01-2</strain>
    </source>
</reference>
<dbReference type="Pfam" id="PF05199">
    <property type="entry name" value="GMC_oxred_C"/>
    <property type="match status" value="1"/>
</dbReference>
<organism evidence="9 10">
    <name type="scientific">Verminephrobacter eiseniae (strain EF01-2)</name>
    <dbReference type="NCBI Taxonomy" id="391735"/>
    <lineage>
        <taxon>Bacteria</taxon>
        <taxon>Pseudomonadati</taxon>
        <taxon>Pseudomonadota</taxon>
        <taxon>Betaproteobacteria</taxon>
        <taxon>Burkholderiales</taxon>
        <taxon>Comamonadaceae</taxon>
        <taxon>Verminephrobacter</taxon>
    </lineage>
</organism>
<dbReference type="PROSITE" id="PS00624">
    <property type="entry name" value="GMC_OXRED_2"/>
    <property type="match status" value="1"/>
</dbReference>
<proteinExistence type="inferred from homology"/>
<dbReference type="Gene3D" id="3.30.560.10">
    <property type="entry name" value="Glucose Oxidase, domain 3"/>
    <property type="match status" value="1"/>
</dbReference>
<dbReference type="PANTHER" id="PTHR11552:SF147">
    <property type="entry name" value="CHOLINE DEHYDROGENASE, MITOCHONDRIAL"/>
    <property type="match status" value="1"/>
</dbReference>
<evidence type="ECO:0000256" key="1">
    <source>
        <dbReference type="ARBA" id="ARBA00001974"/>
    </source>
</evidence>
<evidence type="ECO:0000259" key="8">
    <source>
        <dbReference type="PROSITE" id="PS00624"/>
    </source>
</evidence>
<name>A1WRG1_VEREI</name>
<keyword evidence="10" id="KW-1185">Reference proteome</keyword>
<dbReference type="GO" id="GO:0050660">
    <property type="term" value="F:flavin adenine dinucleotide binding"/>
    <property type="evidence" value="ECO:0007669"/>
    <property type="project" value="InterPro"/>
</dbReference>
<evidence type="ECO:0000313" key="10">
    <source>
        <dbReference type="Proteomes" id="UP000000374"/>
    </source>
</evidence>
<dbReference type="STRING" id="391735.Veis_4519"/>
<sequence length="542" mass="58618">MRSVETDYVVIGAGSAGCVLANRLSADPVNHVVVLEAGGVDRNIWIHIPIGYGKTFFDKEINWMFKTEPEPALGGRAIDQPRGRVLGGSSSINGLLYVRGQAQDYDGWAALGNFGWGFPDVLPFFKRAEDQQRGADAWHGVGGPLSVSDLPEPHPIADAFIASAEANGVPRNPDFNGSRQEGVGYFQATARRGLRRSTARAYLHPVMTRSNLQVQTGAQVGRILLEGAGDALRAVGVAYVKDGREQRVMARREVILSGGAIQSPQILQLSGVGPAALLRQHRIAVVRDLPGVGANLQDHMQGRLIYQTHAPITLNDDMMGIAGRIRIGLRYMLQRKGPLGWWAGVAGGFARTRPDLDRPDIQFHLYPFSTDRKDKPALHRFSAFTLTVCQLRPYSRGSVHIQSANPLQAPAIRMNYLSDPRDIEVLTSGLVLARQIASTAPLAGLIKTERSPGIEVTSRAGLHKFLREKGMSVYHPVGTCRMGASADCVVDERLRVHGISGLRVSDASIMPTLISGNTNAPAIMIGEKAADMILTDQSGKAA</sequence>
<evidence type="ECO:0000256" key="4">
    <source>
        <dbReference type="ARBA" id="ARBA00022827"/>
    </source>
</evidence>
<dbReference type="Gene3D" id="3.50.50.60">
    <property type="entry name" value="FAD/NAD(P)-binding domain"/>
    <property type="match status" value="1"/>
</dbReference>
<dbReference type="GO" id="GO:0016614">
    <property type="term" value="F:oxidoreductase activity, acting on CH-OH group of donors"/>
    <property type="evidence" value="ECO:0007669"/>
    <property type="project" value="InterPro"/>
</dbReference>
<comment type="cofactor">
    <cofactor evidence="1 5">
        <name>FAD</name>
        <dbReference type="ChEBI" id="CHEBI:57692"/>
    </cofactor>
</comment>
<keyword evidence="4 5" id="KW-0274">FAD</keyword>
<dbReference type="NCBIfam" id="NF002550">
    <property type="entry name" value="PRK02106.1"/>
    <property type="match status" value="1"/>
</dbReference>
<dbReference type="Pfam" id="PF00732">
    <property type="entry name" value="GMC_oxred_N"/>
    <property type="match status" value="1"/>
</dbReference>
<dbReference type="SUPFAM" id="SSF54373">
    <property type="entry name" value="FAD-linked reductases, C-terminal domain"/>
    <property type="match status" value="1"/>
</dbReference>
<feature type="binding site" evidence="5">
    <location>
        <position position="85"/>
    </location>
    <ligand>
        <name>FAD</name>
        <dbReference type="ChEBI" id="CHEBI:57692"/>
    </ligand>
</feature>
<dbReference type="PIRSF" id="PIRSF000137">
    <property type="entry name" value="Alcohol_oxidase"/>
    <property type="match status" value="1"/>
</dbReference>
<feature type="binding site" evidence="5">
    <location>
        <position position="220"/>
    </location>
    <ligand>
        <name>FAD</name>
        <dbReference type="ChEBI" id="CHEBI:57692"/>
    </ligand>
</feature>
<dbReference type="InterPro" id="IPR036188">
    <property type="entry name" value="FAD/NAD-bd_sf"/>
</dbReference>